<gene>
    <name evidence="1" type="ORF">BV898_02530</name>
</gene>
<evidence type="ECO:0000313" key="1">
    <source>
        <dbReference type="EMBL" id="OQV23807.1"/>
    </source>
</evidence>
<dbReference type="Proteomes" id="UP000192578">
    <property type="component" value="Unassembled WGS sequence"/>
</dbReference>
<protein>
    <submittedName>
        <fullName evidence="1">Uncharacterized protein</fullName>
    </submittedName>
</protein>
<sequence>MDDRTCQAAIERMDGMQKCSKIAQQFAVFTEQTAGATYFCTQPHTDALKHLRPLLSLFIKPLFVGDLQGTNPIRLSTAQATSVRLEEFDHLFVCNCCTNHAAHQFTDLGTVLSSRTALMNNLDHHFCAKSKSVQVSHAGNPLNGRHFSIKAPASMCARFISIVSSVISFAFATKTYLSILAHAAAPTIRRNAVSRTISIIDLVPSSEFTAHFQLEGNRGPLSPATVQVSSTINHHGRNVGPSSPYWVLRGIPGGSVRLTYPGIHWYPQLGTPVSLQSSGTGLVSVRYQLYSQRSQRKQFTCHVCRQFIKGEQMVTFLLGGYDTTPIHRTILVNAEECGKLIETKRCGPNNMV</sequence>
<accession>A0A1W0X8G5</accession>
<evidence type="ECO:0000313" key="2">
    <source>
        <dbReference type="Proteomes" id="UP000192578"/>
    </source>
</evidence>
<name>A0A1W0X8G5_HYPEX</name>
<keyword evidence="2" id="KW-1185">Reference proteome</keyword>
<dbReference type="AlphaFoldDB" id="A0A1W0X8G5"/>
<dbReference type="EMBL" id="MTYJ01000010">
    <property type="protein sequence ID" value="OQV23807.1"/>
    <property type="molecule type" value="Genomic_DNA"/>
</dbReference>
<organism evidence="1 2">
    <name type="scientific">Hypsibius exemplaris</name>
    <name type="common">Freshwater tardigrade</name>
    <dbReference type="NCBI Taxonomy" id="2072580"/>
    <lineage>
        <taxon>Eukaryota</taxon>
        <taxon>Metazoa</taxon>
        <taxon>Ecdysozoa</taxon>
        <taxon>Tardigrada</taxon>
        <taxon>Eutardigrada</taxon>
        <taxon>Parachela</taxon>
        <taxon>Hypsibioidea</taxon>
        <taxon>Hypsibiidae</taxon>
        <taxon>Hypsibius</taxon>
    </lineage>
</organism>
<proteinExistence type="predicted"/>
<comment type="caution">
    <text evidence="1">The sequence shown here is derived from an EMBL/GenBank/DDBJ whole genome shotgun (WGS) entry which is preliminary data.</text>
</comment>
<reference evidence="2" key="1">
    <citation type="submission" date="2017-01" db="EMBL/GenBank/DDBJ databases">
        <title>Comparative genomics of anhydrobiosis in the tardigrade Hypsibius dujardini.</title>
        <authorList>
            <person name="Yoshida Y."/>
            <person name="Koutsovoulos G."/>
            <person name="Laetsch D."/>
            <person name="Stevens L."/>
            <person name="Kumar S."/>
            <person name="Horikawa D."/>
            <person name="Ishino K."/>
            <person name="Komine S."/>
            <person name="Tomita M."/>
            <person name="Blaxter M."/>
            <person name="Arakawa K."/>
        </authorList>
    </citation>
    <scope>NUCLEOTIDE SEQUENCE [LARGE SCALE GENOMIC DNA]</scope>
    <source>
        <strain evidence="2">Z151</strain>
    </source>
</reference>